<sequence length="123" mass="14011">MIDFNVAEVILKSLLIIIRNMQIGFFSFTSGCHEDVHAHASRARPHRKQGDPVVRLPVGDQEMFGRGEVHRLPAGQTEGRDSHQRPPRHAEAGRDLPEHGVRLSVRTRAQVETRPFQSRRLHL</sequence>
<protein>
    <submittedName>
        <fullName evidence="2">Uncharacterized protein</fullName>
    </submittedName>
</protein>
<name>A0A8X6X4S3_9ARAC</name>
<organism evidence="2 3">
    <name type="scientific">Trichonephila inaurata madagascariensis</name>
    <dbReference type="NCBI Taxonomy" id="2747483"/>
    <lineage>
        <taxon>Eukaryota</taxon>
        <taxon>Metazoa</taxon>
        <taxon>Ecdysozoa</taxon>
        <taxon>Arthropoda</taxon>
        <taxon>Chelicerata</taxon>
        <taxon>Arachnida</taxon>
        <taxon>Araneae</taxon>
        <taxon>Araneomorphae</taxon>
        <taxon>Entelegynae</taxon>
        <taxon>Araneoidea</taxon>
        <taxon>Nephilidae</taxon>
        <taxon>Trichonephila</taxon>
        <taxon>Trichonephila inaurata</taxon>
    </lineage>
</organism>
<accession>A0A8X6X4S3</accession>
<keyword evidence="3" id="KW-1185">Reference proteome</keyword>
<gene>
    <name evidence="2" type="ORF">TNIN_318331</name>
</gene>
<feature type="region of interest" description="Disordered" evidence="1">
    <location>
        <begin position="65"/>
        <end position="123"/>
    </location>
</feature>
<evidence type="ECO:0000256" key="1">
    <source>
        <dbReference type="SAM" id="MobiDB-lite"/>
    </source>
</evidence>
<reference evidence="2" key="1">
    <citation type="submission" date="2020-08" db="EMBL/GenBank/DDBJ databases">
        <title>Multicomponent nature underlies the extraordinary mechanical properties of spider dragline silk.</title>
        <authorList>
            <person name="Kono N."/>
            <person name="Nakamura H."/>
            <person name="Mori M."/>
            <person name="Yoshida Y."/>
            <person name="Ohtoshi R."/>
            <person name="Malay A.D."/>
            <person name="Moran D.A.P."/>
            <person name="Tomita M."/>
            <person name="Numata K."/>
            <person name="Arakawa K."/>
        </authorList>
    </citation>
    <scope>NUCLEOTIDE SEQUENCE</scope>
</reference>
<dbReference type="Proteomes" id="UP000886998">
    <property type="component" value="Unassembled WGS sequence"/>
</dbReference>
<evidence type="ECO:0000313" key="3">
    <source>
        <dbReference type="Proteomes" id="UP000886998"/>
    </source>
</evidence>
<comment type="caution">
    <text evidence="2">The sequence shown here is derived from an EMBL/GenBank/DDBJ whole genome shotgun (WGS) entry which is preliminary data.</text>
</comment>
<dbReference type="EMBL" id="BMAV01004852">
    <property type="protein sequence ID" value="GFY45431.1"/>
    <property type="molecule type" value="Genomic_DNA"/>
</dbReference>
<evidence type="ECO:0000313" key="2">
    <source>
        <dbReference type="EMBL" id="GFY45431.1"/>
    </source>
</evidence>
<dbReference type="AlphaFoldDB" id="A0A8X6X4S3"/>
<proteinExistence type="predicted"/>
<feature type="compositionally biased region" description="Basic and acidic residues" evidence="1">
    <location>
        <begin position="78"/>
        <end position="101"/>
    </location>
</feature>
<dbReference type="OrthoDB" id="10402210at2759"/>